<keyword evidence="6 8" id="KW-0472">Membrane</keyword>
<dbReference type="RefSeq" id="XP_004997396.1">
    <property type="nucleotide sequence ID" value="XM_004997339.1"/>
</dbReference>
<dbReference type="PANTHER" id="PTHR15601:SF0">
    <property type="entry name" value="GEO09675P1"/>
    <property type="match status" value="1"/>
</dbReference>
<evidence type="ECO:0000256" key="3">
    <source>
        <dbReference type="ARBA" id="ARBA00022692"/>
    </source>
</evidence>
<comment type="similarity">
    <text evidence="2">Belongs to the RAMP4 family.</text>
</comment>
<dbReference type="Pfam" id="PF06624">
    <property type="entry name" value="RAMP4"/>
    <property type="match status" value="1"/>
</dbReference>
<feature type="transmembrane region" description="Helical" evidence="8">
    <location>
        <begin position="39"/>
        <end position="60"/>
    </location>
</feature>
<evidence type="ECO:0000256" key="7">
    <source>
        <dbReference type="SAM" id="MobiDB-lite"/>
    </source>
</evidence>
<evidence type="ECO:0000256" key="8">
    <source>
        <dbReference type="SAM" id="Phobius"/>
    </source>
</evidence>
<evidence type="ECO:0000256" key="4">
    <source>
        <dbReference type="ARBA" id="ARBA00022824"/>
    </source>
</evidence>
<evidence type="ECO:0008006" key="11">
    <source>
        <dbReference type="Google" id="ProtNLM"/>
    </source>
</evidence>
<dbReference type="InParanoid" id="F2U0A7"/>
<dbReference type="OrthoDB" id="16679at2759"/>
<keyword evidence="5 8" id="KW-1133">Transmembrane helix</keyword>
<name>F2U0A7_SALR5</name>
<dbReference type="STRING" id="946362.F2U0A7"/>
<evidence type="ECO:0000256" key="2">
    <source>
        <dbReference type="ARBA" id="ARBA00005500"/>
    </source>
</evidence>
<dbReference type="Proteomes" id="UP000007799">
    <property type="component" value="Unassembled WGS sequence"/>
</dbReference>
<dbReference type="InterPro" id="IPR010580">
    <property type="entry name" value="ER_stress-assoc"/>
</dbReference>
<evidence type="ECO:0000256" key="1">
    <source>
        <dbReference type="ARBA" id="ARBA00004389"/>
    </source>
</evidence>
<protein>
    <recommendedName>
        <fullName evidence="11">Stress-associated endoplasmic reticulum protein</fullName>
    </recommendedName>
</protein>
<dbReference type="OMA" id="ATKFITQ"/>
<evidence type="ECO:0000313" key="10">
    <source>
        <dbReference type="Proteomes" id="UP000007799"/>
    </source>
</evidence>
<dbReference type="KEGG" id="sre:PTSG_01421"/>
<evidence type="ECO:0000256" key="6">
    <source>
        <dbReference type="ARBA" id="ARBA00023136"/>
    </source>
</evidence>
<comment type="subcellular location">
    <subcellularLocation>
        <location evidence="1">Endoplasmic reticulum membrane</location>
        <topology evidence="1">Single-pass membrane protein</topology>
    </subcellularLocation>
</comment>
<accession>F2U0A7</accession>
<evidence type="ECO:0000256" key="5">
    <source>
        <dbReference type="ARBA" id="ARBA00022989"/>
    </source>
</evidence>
<gene>
    <name evidence="9" type="ORF">PTSG_01421</name>
</gene>
<reference evidence="9" key="1">
    <citation type="submission" date="2009-08" db="EMBL/GenBank/DDBJ databases">
        <title>Annotation of Salpingoeca rosetta.</title>
        <authorList>
            <consortium name="The Broad Institute Genome Sequencing Platform"/>
            <person name="Russ C."/>
            <person name="Cuomo C."/>
            <person name="Burger G."/>
            <person name="Gray M.W."/>
            <person name="Holland P.W.H."/>
            <person name="King N."/>
            <person name="Lang F.B.F."/>
            <person name="Roger A.J."/>
            <person name="Ruiz-Trillo I."/>
            <person name="Young S.K."/>
            <person name="Zeng Q."/>
            <person name="Gargeya S."/>
            <person name="Alvarado L."/>
            <person name="Berlin A."/>
            <person name="Chapman S.B."/>
            <person name="Chen Z."/>
            <person name="Freedman E."/>
            <person name="Gellesch M."/>
            <person name="Goldberg J."/>
            <person name="Griggs A."/>
            <person name="Gujja S."/>
            <person name="Heilman E."/>
            <person name="Heiman D."/>
            <person name="Howarth C."/>
            <person name="Mehta T."/>
            <person name="Neiman D."/>
            <person name="Pearson M."/>
            <person name="Roberts A."/>
            <person name="Saif S."/>
            <person name="Shea T."/>
            <person name="Shenoy N."/>
            <person name="Sisk P."/>
            <person name="Stolte C."/>
            <person name="Sykes S."/>
            <person name="White J."/>
            <person name="Yandava C."/>
            <person name="Haas B."/>
            <person name="Nusbaum C."/>
            <person name="Birren B."/>
        </authorList>
    </citation>
    <scope>NUCLEOTIDE SEQUENCE [LARGE SCALE GENOMIC DNA]</scope>
    <source>
        <strain evidence="9">ATCC 50818</strain>
    </source>
</reference>
<organism evidence="10">
    <name type="scientific">Salpingoeca rosetta (strain ATCC 50818 / BSB-021)</name>
    <dbReference type="NCBI Taxonomy" id="946362"/>
    <lineage>
        <taxon>Eukaryota</taxon>
        <taxon>Choanoflagellata</taxon>
        <taxon>Craspedida</taxon>
        <taxon>Salpingoecidae</taxon>
        <taxon>Salpingoeca</taxon>
    </lineage>
</organism>
<dbReference type="EMBL" id="GL832958">
    <property type="protein sequence ID" value="EGD80835.1"/>
    <property type="molecule type" value="Genomic_DNA"/>
</dbReference>
<evidence type="ECO:0000313" key="9">
    <source>
        <dbReference type="EMBL" id="EGD80835.1"/>
    </source>
</evidence>
<feature type="region of interest" description="Disordered" evidence="7">
    <location>
        <begin position="1"/>
        <end position="35"/>
    </location>
</feature>
<keyword evidence="10" id="KW-1185">Reference proteome</keyword>
<dbReference type="AlphaFoldDB" id="F2U0A7"/>
<dbReference type="PANTHER" id="PTHR15601">
    <property type="entry name" value="STRESS ASSOCIATED ENDOPLASMIC RETICULUM PROTEIN SERP1/RAMP4"/>
    <property type="match status" value="1"/>
</dbReference>
<sequence>MPSVKTPAMRRSSERHANNITRKGNVPASRKQKKSEFPVGPVVLGLLIFVVCGSAIFQLLQSVQFGGPPA</sequence>
<dbReference type="GO" id="GO:0030968">
    <property type="term" value="P:endoplasmic reticulum unfolded protein response"/>
    <property type="evidence" value="ECO:0007669"/>
    <property type="project" value="TreeGrafter"/>
</dbReference>
<keyword evidence="3 8" id="KW-0812">Transmembrane</keyword>
<keyword evidence="4" id="KW-0256">Endoplasmic reticulum</keyword>
<dbReference type="GO" id="GO:0005789">
    <property type="term" value="C:endoplasmic reticulum membrane"/>
    <property type="evidence" value="ECO:0007669"/>
    <property type="project" value="UniProtKB-SubCell"/>
</dbReference>
<dbReference type="eggNOG" id="KOG3491">
    <property type="taxonomic scope" value="Eukaryota"/>
</dbReference>
<proteinExistence type="inferred from homology"/>
<dbReference type="GeneID" id="16077993"/>
<dbReference type="FunCoup" id="F2U0A7">
    <property type="interactions" value="614"/>
</dbReference>